<dbReference type="OrthoDB" id="4674447at2"/>
<proteinExistence type="predicted"/>
<comment type="caution">
    <text evidence="3">The sequence shown here is derived from an EMBL/GenBank/DDBJ whole genome shotgun (WGS) entry which is preliminary data.</text>
</comment>
<evidence type="ECO:0000256" key="2">
    <source>
        <dbReference type="SAM" id="Phobius"/>
    </source>
</evidence>
<keyword evidence="2" id="KW-0812">Transmembrane</keyword>
<dbReference type="RefSeq" id="WP_090593797.1">
    <property type="nucleotide sequence ID" value="NZ_CP104302.1"/>
</dbReference>
<gene>
    <name evidence="3" type="ORF">CQY22_015420</name>
</gene>
<feature type="transmembrane region" description="Helical" evidence="2">
    <location>
        <begin position="171"/>
        <end position="189"/>
    </location>
</feature>
<feature type="compositionally biased region" description="Polar residues" evidence="1">
    <location>
        <begin position="426"/>
        <end position="442"/>
    </location>
</feature>
<evidence type="ECO:0000256" key="1">
    <source>
        <dbReference type="SAM" id="MobiDB-lite"/>
    </source>
</evidence>
<evidence type="ECO:0000313" key="4">
    <source>
        <dbReference type="Proteomes" id="UP000230551"/>
    </source>
</evidence>
<protein>
    <submittedName>
        <fullName evidence="3">Uncharacterized protein</fullName>
    </submittedName>
</protein>
<feature type="compositionally biased region" description="Basic residues" evidence="1">
    <location>
        <begin position="23"/>
        <end position="33"/>
    </location>
</feature>
<feature type="region of interest" description="Disordered" evidence="1">
    <location>
        <begin position="1"/>
        <end position="41"/>
    </location>
</feature>
<feature type="transmembrane region" description="Helical" evidence="2">
    <location>
        <begin position="110"/>
        <end position="129"/>
    </location>
</feature>
<feature type="transmembrane region" description="Helical" evidence="2">
    <location>
        <begin position="52"/>
        <end position="71"/>
    </location>
</feature>
<keyword evidence="2" id="KW-1133">Transmembrane helix</keyword>
<feature type="region of interest" description="Disordered" evidence="1">
    <location>
        <begin position="423"/>
        <end position="458"/>
    </location>
</feature>
<dbReference type="AlphaFoldDB" id="A0A2G5P5Y1"/>
<feature type="transmembrane region" description="Helical" evidence="2">
    <location>
        <begin position="141"/>
        <end position="159"/>
    </location>
</feature>
<feature type="transmembrane region" description="Helical" evidence="2">
    <location>
        <begin position="83"/>
        <end position="103"/>
    </location>
</feature>
<keyword evidence="4" id="KW-1185">Reference proteome</keyword>
<dbReference type="Proteomes" id="UP000230551">
    <property type="component" value="Unassembled WGS sequence"/>
</dbReference>
<keyword evidence="2" id="KW-0472">Membrane</keyword>
<organism evidence="3 4">
    <name type="scientific">Mycolicibacterium brumae</name>
    <dbReference type="NCBI Taxonomy" id="85968"/>
    <lineage>
        <taxon>Bacteria</taxon>
        <taxon>Bacillati</taxon>
        <taxon>Actinomycetota</taxon>
        <taxon>Actinomycetes</taxon>
        <taxon>Mycobacteriales</taxon>
        <taxon>Mycobacteriaceae</taxon>
        <taxon>Mycolicibacterium</taxon>
    </lineage>
</organism>
<sequence>MEAELETPVGAPEQVAEDEPAKAKKSKKRKKAKKSEAPPVSALNHMTRRTRMLLLAWLAITAAIALALAMWNASLTQSSWDLVGTALLLGIGVTCVLATGAVIRNSHSAALVALASQIFVVCLAGYFWMVDLRSPFGQMRGVTGVALAVGAIALCWVVYLSRYAVGALSKAGVVVVALFPLAGLGQFWIQNQFLPNSSIPLVDVTTELVALGSTGPIIHLQATTTLHNRGSFQVDVAAGLTRIVTYPKTTLHEPATPENVASHLNPVGSQISSYREIPISPAEARLVFARAGTLGGYLPPGSTSTTTAVIDIDSRDVRLVSLDSTVVAITHRSVRDTRTCYPPQRSLTQDPEGFFGESMETHDFVDGKTLCVELQLASRGAVEELVFDNPLLRVYTMVQAPPGMVAPFLIPFFGTQESLDDPMSALGSSTRIENANPSSVLGSSAEYAPSDADITAGG</sequence>
<evidence type="ECO:0000313" key="3">
    <source>
        <dbReference type="EMBL" id="PIB73769.1"/>
    </source>
</evidence>
<dbReference type="EMBL" id="PDCN02000024">
    <property type="protein sequence ID" value="PIB73769.1"/>
    <property type="molecule type" value="Genomic_DNA"/>
</dbReference>
<accession>A0A2G5P5Y1</accession>
<name>A0A2G5P5Y1_9MYCO</name>
<reference evidence="3 4" key="1">
    <citation type="journal article" date="2017" name="Infect. Genet. Evol.">
        <title>The new phylogeny of the genus Mycobacterium: The old and the news.</title>
        <authorList>
            <person name="Tortoli E."/>
            <person name="Fedrizzi T."/>
            <person name="Meehan C.J."/>
            <person name="Trovato A."/>
            <person name="Grottola A."/>
            <person name="Giacobazzi E."/>
            <person name="Serpini G.F."/>
            <person name="Tagliazucchi S."/>
            <person name="Fabio A."/>
            <person name="Bettua C."/>
            <person name="Bertorelli R."/>
            <person name="Frascaro F."/>
            <person name="De Sanctis V."/>
            <person name="Pecorari M."/>
            <person name="Jousson O."/>
            <person name="Segata N."/>
            <person name="Cirillo D.M."/>
        </authorList>
    </citation>
    <scope>NUCLEOTIDE SEQUENCE [LARGE SCALE GENOMIC DNA]</scope>
    <source>
        <strain evidence="3 4">CIP1034565</strain>
    </source>
</reference>